<keyword evidence="5" id="KW-1133">Transmembrane helix</keyword>
<dbReference type="STRING" id="6526.A0A2C9KN70"/>
<comment type="subcellular location">
    <subcellularLocation>
        <location evidence="1">Membrane</location>
        <topology evidence="1">Single-pass membrane protein</topology>
    </subcellularLocation>
</comment>
<dbReference type="InterPro" id="IPR002126">
    <property type="entry name" value="Cadherin-like_dom"/>
</dbReference>
<dbReference type="VEuPathDB" id="VectorBase:BGLB021579"/>
<dbReference type="PANTHER" id="PTHR24028:SF328">
    <property type="entry name" value="CADHERIN-3"/>
    <property type="match status" value="1"/>
</dbReference>
<dbReference type="InterPro" id="IPR050174">
    <property type="entry name" value="Protocadherin/Cadherin-CA"/>
</dbReference>
<evidence type="ECO:0000256" key="6">
    <source>
        <dbReference type="ARBA" id="ARBA00023136"/>
    </source>
</evidence>
<dbReference type="SUPFAM" id="SSF49313">
    <property type="entry name" value="Cadherin-like"/>
    <property type="match status" value="2"/>
</dbReference>
<dbReference type="Gene3D" id="2.60.40.60">
    <property type="entry name" value="Cadherins"/>
    <property type="match status" value="2"/>
</dbReference>
<gene>
    <name evidence="11" type="primary">106067192</name>
</gene>
<feature type="domain" description="Cadherin" evidence="10">
    <location>
        <begin position="440"/>
        <end position="554"/>
    </location>
</feature>
<keyword evidence="7" id="KW-0325">Glycoprotein</keyword>
<evidence type="ECO:0000313" key="11">
    <source>
        <dbReference type="EnsemblMetazoa" id="BGLB021579-PB"/>
    </source>
</evidence>
<evidence type="ECO:0000256" key="4">
    <source>
        <dbReference type="ARBA" id="ARBA00022837"/>
    </source>
</evidence>
<dbReference type="CDD" id="cd11304">
    <property type="entry name" value="Cadherin_repeat"/>
    <property type="match status" value="2"/>
</dbReference>
<dbReference type="PRINTS" id="PR00205">
    <property type="entry name" value="CADHERIN"/>
</dbReference>
<dbReference type="VEuPathDB" id="VectorBase:BGLAX_042828"/>
<feature type="domain" description="Cadherin" evidence="10">
    <location>
        <begin position="166"/>
        <end position="291"/>
    </location>
</feature>
<evidence type="ECO:0000256" key="9">
    <source>
        <dbReference type="SAM" id="SignalP"/>
    </source>
</evidence>
<dbReference type="InterPro" id="IPR015919">
    <property type="entry name" value="Cadherin-like_sf"/>
</dbReference>
<evidence type="ECO:0000256" key="1">
    <source>
        <dbReference type="ARBA" id="ARBA00004167"/>
    </source>
</evidence>
<feature type="signal peptide" evidence="9">
    <location>
        <begin position="1"/>
        <end position="27"/>
    </location>
</feature>
<dbReference type="PROSITE" id="PS50268">
    <property type="entry name" value="CADHERIN_2"/>
    <property type="match status" value="2"/>
</dbReference>
<organism evidence="11 12">
    <name type="scientific">Biomphalaria glabrata</name>
    <name type="common">Bloodfluke planorb</name>
    <name type="synonym">Freshwater snail</name>
    <dbReference type="NCBI Taxonomy" id="6526"/>
    <lineage>
        <taxon>Eukaryota</taxon>
        <taxon>Metazoa</taxon>
        <taxon>Spiralia</taxon>
        <taxon>Lophotrochozoa</taxon>
        <taxon>Mollusca</taxon>
        <taxon>Gastropoda</taxon>
        <taxon>Heterobranchia</taxon>
        <taxon>Euthyneura</taxon>
        <taxon>Panpulmonata</taxon>
        <taxon>Hygrophila</taxon>
        <taxon>Lymnaeoidea</taxon>
        <taxon>Planorbidae</taxon>
        <taxon>Biomphalaria</taxon>
    </lineage>
</organism>
<accession>A0A2C9KN70</accession>
<reference evidence="11" key="1">
    <citation type="submission" date="2020-05" db="UniProtKB">
        <authorList>
            <consortium name="EnsemblMetazoa"/>
        </authorList>
    </citation>
    <scope>IDENTIFICATION</scope>
    <source>
        <strain evidence="11">BB02</strain>
    </source>
</reference>
<dbReference type="PROSITE" id="PS00232">
    <property type="entry name" value="CADHERIN_1"/>
    <property type="match status" value="2"/>
</dbReference>
<keyword evidence="2" id="KW-0812">Transmembrane</keyword>
<dbReference type="GO" id="GO:0005886">
    <property type="term" value="C:plasma membrane"/>
    <property type="evidence" value="ECO:0007669"/>
    <property type="project" value="InterPro"/>
</dbReference>
<dbReference type="PANTHER" id="PTHR24028">
    <property type="entry name" value="CADHERIN-87A"/>
    <property type="match status" value="1"/>
</dbReference>
<dbReference type="GO" id="GO:0007156">
    <property type="term" value="P:homophilic cell adhesion via plasma membrane adhesion molecules"/>
    <property type="evidence" value="ECO:0007669"/>
    <property type="project" value="InterPro"/>
</dbReference>
<dbReference type="SMART" id="SM00112">
    <property type="entry name" value="CA"/>
    <property type="match status" value="3"/>
</dbReference>
<sequence length="587" mass="64272">MGQTKGLPPLFALGIFILFHINTEVSAQNKTTACGNESTIVIKFPESDLNSTLPFTADYIQNVLTNGNPALVEVKTDPGDKSLTTNYPFKEYFETSYNSVQNTFQVRMIKGIDRDGNTSTTEDDVNILQYQFICYPDTAAVTSNSAIYRVLKIQILDVNDNTPQFFNAPYSINVNELTPVGVTVFRGISATDLDEGPNKQIFYSFSSGSSPLNLNGTLYFNLPSEQEGIVGVLAPLDFESMYAAAQGDVSKVYYNIIITARDNASPQTAQRANQTTIKITITDGDDQGPEFIYPSCIQSSQPTSKSCIRPKYLTSVTSGNSSAKSLEFIPDPPDTANPTSTVLILMQDRDTLNSNVSCNISRTEPAGYENYFSVSYIPQYSGKQSRCVIDKAANKPLFRTNMTSLELVIEAVELSPTARVDYATVVVSVELANLNPPIITYNSNTGYIYENSPVGARPFIDATANTTLLKLTFTDPDRSASDPQVPFTITTNPTTTFGVTQDGYVVLTSAALDFETNKIYTFTVTVTKPTSPFFSASTTVTINVLDLNDNSPIFTAPENYITSVPQGDYATPQIILSVSLFFNYKRS</sequence>
<evidence type="ECO:0000256" key="8">
    <source>
        <dbReference type="PROSITE-ProRule" id="PRU00043"/>
    </source>
</evidence>
<evidence type="ECO:0000256" key="3">
    <source>
        <dbReference type="ARBA" id="ARBA00022737"/>
    </source>
</evidence>
<dbReference type="Proteomes" id="UP000076420">
    <property type="component" value="Unassembled WGS sequence"/>
</dbReference>
<dbReference type="AlphaFoldDB" id="A0A2C9KN70"/>
<dbReference type="EnsemblMetazoa" id="BGLB021579-RA">
    <property type="protein sequence ID" value="BGLB021579-PA"/>
    <property type="gene ID" value="BGLB021579"/>
</dbReference>
<protein>
    <recommendedName>
        <fullName evidence="10">Cadherin domain-containing protein</fullName>
    </recommendedName>
</protein>
<dbReference type="GO" id="GO:0005509">
    <property type="term" value="F:calcium ion binding"/>
    <property type="evidence" value="ECO:0007669"/>
    <property type="project" value="UniProtKB-UniRule"/>
</dbReference>
<dbReference type="InterPro" id="IPR020894">
    <property type="entry name" value="Cadherin_CS"/>
</dbReference>
<proteinExistence type="predicted"/>
<keyword evidence="4 8" id="KW-0106">Calcium</keyword>
<evidence type="ECO:0000259" key="10">
    <source>
        <dbReference type="PROSITE" id="PS50268"/>
    </source>
</evidence>
<evidence type="ECO:0000256" key="7">
    <source>
        <dbReference type="ARBA" id="ARBA00023180"/>
    </source>
</evidence>
<evidence type="ECO:0000256" key="5">
    <source>
        <dbReference type="ARBA" id="ARBA00022989"/>
    </source>
</evidence>
<evidence type="ECO:0000256" key="2">
    <source>
        <dbReference type="ARBA" id="ARBA00022692"/>
    </source>
</evidence>
<name>A0A2C9KN70_BIOGL</name>
<dbReference type="KEGG" id="bgt:106067192"/>
<dbReference type="Pfam" id="PF00028">
    <property type="entry name" value="Cadherin"/>
    <property type="match status" value="2"/>
</dbReference>
<dbReference type="EnsemblMetazoa" id="BGLB021579-RB">
    <property type="protein sequence ID" value="BGLB021579-PB"/>
    <property type="gene ID" value="BGLB021579"/>
</dbReference>
<keyword evidence="6" id="KW-0472">Membrane</keyword>
<evidence type="ECO:0000313" key="12">
    <source>
        <dbReference type="Proteomes" id="UP000076420"/>
    </source>
</evidence>
<keyword evidence="9" id="KW-0732">Signal</keyword>
<keyword evidence="3" id="KW-0677">Repeat</keyword>
<feature type="chain" id="PRO_5014285026" description="Cadherin domain-containing protein" evidence="9">
    <location>
        <begin position="28"/>
        <end position="587"/>
    </location>
</feature>